<organism evidence="2 3">
    <name type="scientific">Sphaerimonospora cavernae</name>
    <dbReference type="NCBI Taxonomy" id="1740611"/>
    <lineage>
        <taxon>Bacteria</taxon>
        <taxon>Bacillati</taxon>
        <taxon>Actinomycetota</taxon>
        <taxon>Actinomycetes</taxon>
        <taxon>Streptosporangiales</taxon>
        <taxon>Streptosporangiaceae</taxon>
        <taxon>Sphaerimonospora</taxon>
    </lineage>
</organism>
<dbReference type="EMBL" id="JBHMQT010000033">
    <property type="protein sequence ID" value="MFC0863698.1"/>
    <property type="molecule type" value="Genomic_DNA"/>
</dbReference>
<comment type="caution">
    <text evidence="2">The sequence shown here is derived from an EMBL/GenBank/DDBJ whole genome shotgun (WGS) entry which is preliminary data.</text>
</comment>
<keyword evidence="1" id="KW-1133">Transmembrane helix</keyword>
<dbReference type="RefSeq" id="WP_394301838.1">
    <property type="nucleotide sequence ID" value="NZ_JBHMQT010000033.1"/>
</dbReference>
<proteinExistence type="predicted"/>
<feature type="transmembrane region" description="Helical" evidence="1">
    <location>
        <begin position="166"/>
        <end position="186"/>
    </location>
</feature>
<evidence type="ECO:0000313" key="3">
    <source>
        <dbReference type="Proteomes" id="UP001589870"/>
    </source>
</evidence>
<feature type="transmembrane region" description="Helical" evidence="1">
    <location>
        <begin position="127"/>
        <end position="154"/>
    </location>
</feature>
<dbReference type="InterPro" id="IPR021354">
    <property type="entry name" value="DUF2975"/>
</dbReference>
<dbReference type="Pfam" id="PF11188">
    <property type="entry name" value="DUF2975"/>
    <property type="match status" value="1"/>
</dbReference>
<protein>
    <submittedName>
        <fullName evidence="2">DUF2975 domain-containing protein</fullName>
    </submittedName>
</protein>
<accession>A0ABV6U5G9</accession>
<keyword evidence="1" id="KW-0812">Transmembrane</keyword>
<evidence type="ECO:0000313" key="2">
    <source>
        <dbReference type="EMBL" id="MFC0863698.1"/>
    </source>
</evidence>
<dbReference type="Proteomes" id="UP001589870">
    <property type="component" value="Unassembled WGS sequence"/>
</dbReference>
<feature type="transmembrane region" description="Helical" evidence="1">
    <location>
        <begin position="12"/>
        <end position="35"/>
    </location>
</feature>
<reference evidence="2 3" key="1">
    <citation type="submission" date="2024-09" db="EMBL/GenBank/DDBJ databases">
        <authorList>
            <person name="Sun Q."/>
            <person name="Mori K."/>
        </authorList>
    </citation>
    <scope>NUCLEOTIDE SEQUENCE [LARGE SCALE GENOMIC DNA]</scope>
    <source>
        <strain evidence="2 3">TBRC 1851</strain>
    </source>
</reference>
<evidence type="ECO:0000256" key="1">
    <source>
        <dbReference type="SAM" id="Phobius"/>
    </source>
</evidence>
<sequence>MRVWTGRTWWAIFENLAYLAFALGVIALLGTAWMASGVTYTGPATMEVPQLLDWPFLNPQQVGPLRIGLSYSAFISLDHPERWQTLLMHLPSVVTALLTTILTFLLWQVARTLRRGDPFVPRNARRIFLMAGCVAGYGLLVEPLRTMVAVIVVGGTPAEGMIDTDWPFAPAPIGFALLLAALGTIFRRGAALREDTEGLV</sequence>
<keyword evidence="3" id="KW-1185">Reference proteome</keyword>
<name>A0ABV6U5G9_9ACTN</name>
<feature type="transmembrane region" description="Helical" evidence="1">
    <location>
        <begin position="86"/>
        <end position="107"/>
    </location>
</feature>
<keyword evidence="1" id="KW-0472">Membrane</keyword>
<gene>
    <name evidence="2" type="ORF">ACFHYQ_15455</name>
</gene>